<accession>A0A1V6VG38</accession>
<evidence type="ECO:0000313" key="2">
    <source>
        <dbReference type="Proteomes" id="UP000191691"/>
    </source>
</evidence>
<name>A0A1V6VG38_PENNA</name>
<keyword evidence="2" id="KW-1185">Reference proteome</keyword>
<sequence length="33" mass="3791">METDAMSDFDPPLTQPEEICRKCAAADEERLYD</sequence>
<gene>
    <name evidence="1" type="ORF">PENNAL_c0541G10156</name>
</gene>
<evidence type="ECO:0000313" key="1">
    <source>
        <dbReference type="EMBL" id="OQE49627.1"/>
    </source>
</evidence>
<reference evidence="2" key="1">
    <citation type="journal article" date="2017" name="Nat. Microbiol.">
        <title>Global analysis of biosynthetic gene clusters reveals vast potential of secondary metabolite production in Penicillium species.</title>
        <authorList>
            <person name="Nielsen J.C."/>
            <person name="Grijseels S."/>
            <person name="Prigent S."/>
            <person name="Ji B."/>
            <person name="Dainat J."/>
            <person name="Nielsen K.F."/>
            <person name="Frisvad J.C."/>
            <person name="Workman M."/>
            <person name="Nielsen J."/>
        </authorList>
    </citation>
    <scope>NUCLEOTIDE SEQUENCE [LARGE SCALE GENOMIC DNA]</scope>
    <source>
        <strain evidence="2">IBT 13039</strain>
    </source>
</reference>
<organism evidence="1 2">
    <name type="scientific">Penicillium nalgiovense</name>
    <dbReference type="NCBI Taxonomy" id="60175"/>
    <lineage>
        <taxon>Eukaryota</taxon>
        <taxon>Fungi</taxon>
        <taxon>Dikarya</taxon>
        <taxon>Ascomycota</taxon>
        <taxon>Pezizomycotina</taxon>
        <taxon>Eurotiomycetes</taxon>
        <taxon>Eurotiomycetidae</taxon>
        <taxon>Eurotiales</taxon>
        <taxon>Aspergillaceae</taxon>
        <taxon>Penicillium</taxon>
    </lineage>
</organism>
<feature type="non-terminal residue" evidence="1">
    <location>
        <position position="33"/>
    </location>
</feature>
<comment type="caution">
    <text evidence="1">The sequence shown here is derived from an EMBL/GenBank/DDBJ whole genome shotgun (WGS) entry which is preliminary data.</text>
</comment>
<dbReference type="EMBL" id="MOOB01000541">
    <property type="protein sequence ID" value="OQE49627.1"/>
    <property type="molecule type" value="Genomic_DNA"/>
</dbReference>
<dbReference type="AlphaFoldDB" id="A0A1V6VG38"/>
<proteinExistence type="predicted"/>
<protein>
    <submittedName>
        <fullName evidence="1">Uncharacterized protein</fullName>
    </submittedName>
</protein>
<dbReference type="Proteomes" id="UP000191691">
    <property type="component" value="Unassembled WGS sequence"/>
</dbReference>